<evidence type="ECO:0000313" key="2">
    <source>
        <dbReference type="EMBL" id="PVH18935.1"/>
    </source>
</evidence>
<keyword evidence="3" id="KW-1185">Reference proteome</keyword>
<dbReference type="Proteomes" id="UP000244309">
    <property type="component" value="Unassembled WGS sequence"/>
</dbReference>
<gene>
    <name evidence="2" type="ORF">CXQ85_001227</name>
</gene>
<dbReference type="VEuPathDB" id="FungiDB:CXQ85_001227"/>
<sequence length="212" mass="24532">MFHFDPNRKRFTYSRKRRHTGRLEKRPGRVRRGMFKGSVDTRWLRCYRSKCRLSRSPKCPWCASFSYVPSRLKNEYRPRSKTSAIDNKLGSLMKDLQEAQEDSFYDSLSDIPSMDGSTTSKTGSVATVASHTPAFVTRAKEQFFRLTARLWGPATEEKKTNEAALAPRAMSQPVVSFASERVVPRLRRSKRKAHRKRVVSNPPLKTKRVAYR</sequence>
<evidence type="ECO:0000313" key="3">
    <source>
        <dbReference type="Proteomes" id="UP000244309"/>
    </source>
</evidence>
<organism evidence="2 3">
    <name type="scientific">Candidozyma haemuli</name>
    <dbReference type="NCBI Taxonomy" id="45357"/>
    <lineage>
        <taxon>Eukaryota</taxon>
        <taxon>Fungi</taxon>
        <taxon>Dikarya</taxon>
        <taxon>Ascomycota</taxon>
        <taxon>Saccharomycotina</taxon>
        <taxon>Pichiomycetes</taxon>
        <taxon>Metschnikowiaceae</taxon>
        <taxon>Candidozyma</taxon>
    </lineage>
</organism>
<dbReference type="EMBL" id="PKFO01000001">
    <property type="protein sequence ID" value="PVH18935.1"/>
    <property type="molecule type" value="Genomic_DNA"/>
</dbReference>
<feature type="region of interest" description="Disordered" evidence="1">
    <location>
        <begin position="187"/>
        <end position="212"/>
    </location>
</feature>
<protein>
    <submittedName>
        <fullName evidence="2">Uncharacterized protein</fullName>
    </submittedName>
</protein>
<dbReference type="AlphaFoldDB" id="A0A2V1AMC7"/>
<proteinExistence type="predicted"/>
<feature type="compositionally biased region" description="Basic residues" evidence="1">
    <location>
        <begin position="187"/>
        <end position="198"/>
    </location>
</feature>
<evidence type="ECO:0000256" key="1">
    <source>
        <dbReference type="SAM" id="MobiDB-lite"/>
    </source>
</evidence>
<dbReference type="GeneID" id="37006558"/>
<dbReference type="RefSeq" id="XP_025339875.1">
    <property type="nucleotide sequence ID" value="XM_025484944.1"/>
</dbReference>
<reference evidence="2 3" key="1">
    <citation type="submission" date="2017-12" db="EMBL/GenBank/DDBJ databases">
        <title>Genome Sequence of a Multidrug-Resistant Candida haemulonii Isolate from a Patient with Chronic Leg Ulcers in Israel.</title>
        <authorList>
            <person name="Chow N.A."/>
            <person name="Gade L."/>
            <person name="Batra D."/>
            <person name="Rowe L.A."/>
            <person name="Ben-Ami R."/>
            <person name="Loparev V.N."/>
            <person name="Litvintseva A.P."/>
        </authorList>
    </citation>
    <scope>NUCLEOTIDE SEQUENCE [LARGE SCALE GENOMIC DNA]</scope>
    <source>
        <strain evidence="2 3">B11899</strain>
    </source>
</reference>
<name>A0A2V1AMC7_9ASCO</name>
<accession>A0A2V1AMC7</accession>
<comment type="caution">
    <text evidence="2">The sequence shown here is derived from an EMBL/GenBank/DDBJ whole genome shotgun (WGS) entry which is preliminary data.</text>
</comment>